<keyword evidence="5" id="KW-1133">Transmembrane helix</keyword>
<name>A0A975D6H8_9SPHN</name>
<organism evidence="7 8">
    <name type="scientific">Rhizorhabdus wittichii</name>
    <dbReference type="NCBI Taxonomy" id="160791"/>
    <lineage>
        <taxon>Bacteria</taxon>
        <taxon>Pseudomonadati</taxon>
        <taxon>Pseudomonadota</taxon>
        <taxon>Alphaproteobacteria</taxon>
        <taxon>Sphingomonadales</taxon>
        <taxon>Sphingomonadaceae</taxon>
        <taxon>Rhizorhabdus</taxon>
    </lineage>
</organism>
<evidence type="ECO:0000256" key="5">
    <source>
        <dbReference type="SAM" id="Phobius"/>
    </source>
</evidence>
<dbReference type="Gene3D" id="3.30.565.10">
    <property type="entry name" value="Histidine kinase-like ATPase, C-terminal domain"/>
    <property type="match status" value="1"/>
</dbReference>
<keyword evidence="5" id="KW-0812">Transmembrane</keyword>
<feature type="transmembrane region" description="Helical" evidence="5">
    <location>
        <begin position="192"/>
        <end position="219"/>
    </location>
</feature>
<feature type="coiled-coil region" evidence="4">
    <location>
        <begin position="395"/>
        <end position="422"/>
    </location>
</feature>
<dbReference type="Proteomes" id="UP000664914">
    <property type="component" value="Chromosome"/>
</dbReference>
<evidence type="ECO:0000256" key="2">
    <source>
        <dbReference type="ARBA" id="ARBA00022777"/>
    </source>
</evidence>
<gene>
    <name evidence="7" type="ORF">HRJ34_06585</name>
</gene>
<keyword evidence="4" id="KW-0175">Coiled coil</keyword>
<dbReference type="Pfam" id="PF02518">
    <property type="entry name" value="HATPase_c"/>
    <property type="match status" value="1"/>
</dbReference>
<dbReference type="InterPro" id="IPR050482">
    <property type="entry name" value="Sensor_HK_TwoCompSys"/>
</dbReference>
<protein>
    <submittedName>
        <fullName evidence="7">Two-component sensor histidine kinase</fullName>
    </submittedName>
</protein>
<dbReference type="GO" id="GO:0016301">
    <property type="term" value="F:kinase activity"/>
    <property type="evidence" value="ECO:0007669"/>
    <property type="project" value="UniProtKB-KW"/>
</dbReference>
<reference evidence="7" key="2">
    <citation type="submission" date="2021-04" db="EMBL/GenBank/DDBJ databases">
        <title>Isolation and genomic analysis of the ibuprofen-degrading bacterium Sphingomonas strain MPO218.</title>
        <authorList>
            <person name="Aulestia M."/>
            <person name="Flores A."/>
            <person name="Mangas E.L."/>
            <person name="Perez-Pulido A.J."/>
            <person name="Santero E."/>
            <person name="Camacho E.M."/>
        </authorList>
    </citation>
    <scope>NUCLEOTIDE SEQUENCE</scope>
    <source>
        <strain evidence="7">MPO218</strain>
    </source>
</reference>
<keyword evidence="1" id="KW-0808">Transferase</keyword>
<evidence type="ECO:0000256" key="1">
    <source>
        <dbReference type="ARBA" id="ARBA00022679"/>
    </source>
</evidence>
<keyword evidence="2 7" id="KW-0418">Kinase</keyword>
<feature type="transmembrane region" description="Helical" evidence="5">
    <location>
        <begin position="375"/>
        <end position="392"/>
    </location>
</feature>
<dbReference type="Gene3D" id="1.20.5.1930">
    <property type="match status" value="1"/>
</dbReference>
<dbReference type="InterPro" id="IPR036890">
    <property type="entry name" value="HATPase_C_sf"/>
</dbReference>
<proteinExistence type="predicted"/>
<dbReference type="CDD" id="cd16917">
    <property type="entry name" value="HATPase_UhpB-NarQ-NarX-like"/>
    <property type="match status" value="1"/>
</dbReference>
<feature type="transmembrane region" description="Helical" evidence="5">
    <location>
        <begin position="306"/>
        <end position="330"/>
    </location>
</feature>
<evidence type="ECO:0000313" key="8">
    <source>
        <dbReference type="Proteomes" id="UP000664914"/>
    </source>
</evidence>
<dbReference type="GO" id="GO:0000160">
    <property type="term" value="P:phosphorelay signal transduction system"/>
    <property type="evidence" value="ECO:0007669"/>
    <property type="project" value="UniProtKB-KW"/>
</dbReference>
<dbReference type="PANTHER" id="PTHR24421:SF58">
    <property type="entry name" value="SIGNAL TRANSDUCTION HISTIDINE-PROTEIN KINASE_PHOSPHATASE UHPB"/>
    <property type="match status" value="1"/>
</dbReference>
<evidence type="ECO:0000256" key="3">
    <source>
        <dbReference type="ARBA" id="ARBA00023012"/>
    </source>
</evidence>
<keyword evidence="5" id="KW-0472">Membrane</keyword>
<dbReference type="AlphaFoldDB" id="A0A975D6H8"/>
<accession>A0A975D6H8</accession>
<evidence type="ECO:0000256" key="4">
    <source>
        <dbReference type="SAM" id="Coils"/>
    </source>
</evidence>
<reference evidence="7" key="1">
    <citation type="submission" date="2020-07" db="EMBL/GenBank/DDBJ databases">
        <authorList>
            <person name="Camacho E."/>
        </authorList>
    </citation>
    <scope>NUCLEOTIDE SEQUENCE</scope>
    <source>
        <strain evidence="7">MPO218</strain>
    </source>
</reference>
<keyword evidence="3" id="KW-0902">Two-component regulatory system</keyword>
<dbReference type="PANTHER" id="PTHR24421">
    <property type="entry name" value="NITRATE/NITRITE SENSOR PROTEIN NARX-RELATED"/>
    <property type="match status" value="1"/>
</dbReference>
<dbReference type="RefSeq" id="WP_030089736.1">
    <property type="nucleotide sequence ID" value="NZ_CP059319.1"/>
</dbReference>
<dbReference type="SMART" id="SM00387">
    <property type="entry name" value="HATPase_c"/>
    <property type="match status" value="1"/>
</dbReference>
<sequence length="624" mass="67872">MRPHQALTLLSRADARWRSVVGLALLVAALVGLSLASSRAAFQEPNYSMAIDRARCSRAGPDGAVAMAERWEYLPFAAPWAERYARTVTHCRFDLDLTADEIGNAALLIPSFTDALTITVNGQRVAVAELYVMRNLRFTTMPAFVPLSGSVLAKGRNRFTVTLSALPGRAAALDRIFVGAASELRPYYHSRWFAAAVLPTLVVGGEVALAIIFALIWAARPRKAEFGWLAVTLALGAARGSVIMPDFGVAGSGHPFWNMLVVWEIAAALMFCRALVGAPVTRRTWLFAGPPLLLTMIYVLGPNRDVPSGVLLAVMLLFFVYMGIAIWGLARAALHGSGEALVVMFGILVLVIFSARDTLSILGPDPSRVFLARSVYGGFLLATATLMTARFVRAMREQDNIAETLRDRVATVERELRDTYEELRARREAEAVDRERRRLMRDLHDGLGGELASMLALADAPRPHTQEIARHARAALADMRLIIGSLDDYGGDLLLALGTWRERVEPQLRASGLRLIWDVRDLPPLDGLGPAQVLDILRILQEAVTNVIKHAGAMRVTLAAFEDGDAVVLAISDDGAGFDPQAGGSGIRNMRMRAGRLNATLAIGRDGQATQVRLRLPRSFAALS</sequence>
<feature type="transmembrane region" description="Helical" evidence="5">
    <location>
        <begin position="283"/>
        <end position="300"/>
    </location>
</feature>
<evidence type="ECO:0000313" key="7">
    <source>
        <dbReference type="EMBL" id="QTH23171.1"/>
    </source>
</evidence>
<feature type="transmembrane region" description="Helical" evidence="5">
    <location>
        <begin position="337"/>
        <end position="355"/>
    </location>
</feature>
<dbReference type="SUPFAM" id="SSF55874">
    <property type="entry name" value="ATPase domain of HSP90 chaperone/DNA topoisomerase II/histidine kinase"/>
    <property type="match status" value="1"/>
</dbReference>
<feature type="transmembrane region" description="Helical" evidence="5">
    <location>
        <begin position="226"/>
        <end position="244"/>
    </location>
</feature>
<dbReference type="EMBL" id="CP059319">
    <property type="protein sequence ID" value="QTH23171.1"/>
    <property type="molecule type" value="Genomic_DNA"/>
</dbReference>
<feature type="domain" description="Histidine kinase/HSP90-like ATPase" evidence="6">
    <location>
        <begin position="531"/>
        <end position="620"/>
    </location>
</feature>
<dbReference type="InterPro" id="IPR003594">
    <property type="entry name" value="HATPase_dom"/>
</dbReference>
<evidence type="ECO:0000259" key="6">
    <source>
        <dbReference type="SMART" id="SM00387"/>
    </source>
</evidence>
<feature type="transmembrane region" description="Helical" evidence="5">
    <location>
        <begin position="256"/>
        <end position="276"/>
    </location>
</feature>